<dbReference type="Proteomes" id="UP000829494">
    <property type="component" value="Chromosome"/>
</dbReference>
<evidence type="ECO:0000313" key="2">
    <source>
        <dbReference type="EMBL" id="UNZ05787.1"/>
    </source>
</evidence>
<protein>
    <recommendedName>
        <fullName evidence="1">Putative restriction endonuclease domain-containing protein</fullName>
    </recommendedName>
</protein>
<feature type="domain" description="Putative restriction endonuclease" evidence="1">
    <location>
        <begin position="30"/>
        <end position="183"/>
    </location>
</feature>
<dbReference type="RefSeq" id="WP_003982451.1">
    <property type="nucleotide sequence ID" value="NZ_CP043497.1"/>
</dbReference>
<dbReference type="PANTHER" id="PTHR35400:SF3">
    <property type="entry name" value="SLL1072 PROTEIN"/>
    <property type="match status" value="1"/>
</dbReference>
<accession>A0ABY3Z8H1</accession>
<organism evidence="2 3">
    <name type="scientific">Streptomyces rimosus subsp. rimosus</name>
    <dbReference type="NCBI Taxonomy" id="132474"/>
    <lineage>
        <taxon>Bacteria</taxon>
        <taxon>Bacillati</taxon>
        <taxon>Actinomycetota</taxon>
        <taxon>Actinomycetes</taxon>
        <taxon>Kitasatosporales</taxon>
        <taxon>Streptomycetaceae</taxon>
        <taxon>Streptomyces</taxon>
    </lineage>
</organism>
<gene>
    <name evidence="2" type="ORF">SRIMR7_26900</name>
</gene>
<dbReference type="CDD" id="cd06260">
    <property type="entry name" value="DUF820-like"/>
    <property type="match status" value="1"/>
</dbReference>
<proteinExistence type="predicted"/>
<dbReference type="GeneID" id="66855088"/>
<dbReference type="EMBL" id="CP094298">
    <property type="protein sequence ID" value="UNZ05787.1"/>
    <property type="molecule type" value="Genomic_DNA"/>
</dbReference>
<dbReference type="SUPFAM" id="SSF52980">
    <property type="entry name" value="Restriction endonuclease-like"/>
    <property type="match status" value="1"/>
</dbReference>
<dbReference type="Gene3D" id="3.90.1570.10">
    <property type="entry name" value="tt1808, chain A"/>
    <property type="match status" value="1"/>
</dbReference>
<evidence type="ECO:0000259" key="1">
    <source>
        <dbReference type="Pfam" id="PF05685"/>
    </source>
</evidence>
<keyword evidence="3" id="KW-1185">Reference proteome</keyword>
<dbReference type="InterPro" id="IPR008538">
    <property type="entry name" value="Uma2"/>
</dbReference>
<evidence type="ECO:0000313" key="3">
    <source>
        <dbReference type="Proteomes" id="UP000829494"/>
    </source>
</evidence>
<dbReference type="PANTHER" id="PTHR35400">
    <property type="entry name" value="SLR1083 PROTEIN"/>
    <property type="match status" value="1"/>
</dbReference>
<sequence>MATTEHDTAEHIMRGRDGHGLLRFLEERPELDHLRIELVQDEIVMRRSGSPFRTCTVALLGSQMERAGWAGLSGQALISGVPGSEPKADLVVTTDEAMQDNCHPYPADRVHLVVEIVEKVVSERDSDYAGKRRWYARSRIPLHLLVDPDEGAVELHSQPGDLDYGRVDRYRFGDPVPLPEPFSFAVDTTRFKPYPPKLP</sequence>
<name>A0ABY3Z8H1_STRRM</name>
<dbReference type="Pfam" id="PF05685">
    <property type="entry name" value="Uma2"/>
    <property type="match status" value="1"/>
</dbReference>
<reference evidence="2 3" key="1">
    <citation type="submission" date="2022-03" db="EMBL/GenBank/DDBJ databases">
        <title>Complete genome of Streptomyces rimosus ssp. rimosus R7 (=ATCC 10970).</title>
        <authorList>
            <person name="Beganovic S."/>
            <person name="Ruckert C."/>
            <person name="Busche T."/>
            <person name="Kalinowski J."/>
            <person name="Wittmann C."/>
        </authorList>
    </citation>
    <scope>NUCLEOTIDE SEQUENCE [LARGE SCALE GENOMIC DNA]</scope>
    <source>
        <strain evidence="2 3">R7</strain>
    </source>
</reference>
<dbReference type="InterPro" id="IPR012296">
    <property type="entry name" value="Nuclease_put_TT1808"/>
</dbReference>
<dbReference type="InterPro" id="IPR011335">
    <property type="entry name" value="Restrct_endonuc-II-like"/>
</dbReference>